<feature type="compositionally biased region" description="Pro residues" evidence="1">
    <location>
        <begin position="44"/>
        <end position="74"/>
    </location>
</feature>
<keyword evidence="2" id="KW-0812">Transmembrane</keyword>
<dbReference type="OrthoDB" id="5627706at2759"/>
<dbReference type="Proteomes" id="UP000187283">
    <property type="component" value="Unassembled WGS sequence"/>
</dbReference>
<organism evidence="4 5">
    <name type="scientific">Smittium culicis</name>
    <dbReference type="NCBI Taxonomy" id="133412"/>
    <lineage>
        <taxon>Eukaryota</taxon>
        <taxon>Fungi</taxon>
        <taxon>Fungi incertae sedis</taxon>
        <taxon>Zoopagomycota</taxon>
        <taxon>Kickxellomycotina</taxon>
        <taxon>Harpellomycetes</taxon>
        <taxon>Harpellales</taxon>
        <taxon>Legeriomycetaceae</taxon>
        <taxon>Smittium</taxon>
    </lineage>
</organism>
<protein>
    <submittedName>
        <fullName evidence="4">Uncharacterized protein</fullName>
    </submittedName>
</protein>
<evidence type="ECO:0000256" key="2">
    <source>
        <dbReference type="SAM" id="Phobius"/>
    </source>
</evidence>
<accession>A0A1R1Y221</accession>
<feature type="compositionally biased region" description="Low complexity" evidence="1">
    <location>
        <begin position="76"/>
        <end position="111"/>
    </location>
</feature>
<keyword evidence="2" id="KW-1133">Transmembrane helix</keyword>
<keyword evidence="5" id="KW-1185">Reference proteome</keyword>
<proteinExistence type="predicted"/>
<evidence type="ECO:0000313" key="4">
    <source>
        <dbReference type="EMBL" id="OMJ20963.1"/>
    </source>
</evidence>
<gene>
    <name evidence="4" type="ORF">AYI70_g3764</name>
    <name evidence="3" type="ORF">AYI70_g7806</name>
</gene>
<feature type="transmembrane region" description="Helical" evidence="2">
    <location>
        <begin position="221"/>
        <end position="238"/>
    </location>
</feature>
<dbReference type="EMBL" id="LSSN01001116">
    <property type="protein sequence ID" value="OMJ20963.1"/>
    <property type="molecule type" value="Genomic_DNA"/>
</dbReference>
<keyword evidence="2" id="KW-0472">Membrane</keyword>
<evidence type="ECO:0000313" key="5">
    <source>
        <dbReference type="Proteomes" id="UP000187283"/>
    </source>
</evidence>
<evidence type="ECO:0000313" key="3">
    <source>
        <dbReference type="EMBL" id="OMJ14549.1"/>
    </source>
</evidence>
<evidence type="ECO:0000256" key="1">
    <source>
        <dbReference type="SAM" id="MobiDB-lite"/>
    </source>
</evidence>
<sequence>MNLNNLSNLRWEIFRRQEYQFRAAAKAPKIPSAPKPKAPAASNPNPPAYSPPNPPAYSPPNPPAYSPPSTPQKPIPGSNSNPPSNSSPGSSSGSRNPPAGGSASSGSSLSSGRPYIVGGGLPSNRAPAIGAGILLGSGAYYLGSRISINRNSCTCECINSNATVIINKTIDQDGDVDLGNNTDSIRGFVVCYGIEVNNDFDPCNSECPYLSETSSAKKVKYNLFLIILFILSFLHTSFM</sequence>
<dbReference type="AlphaFoldDB" id="A0A1R1Y221"/>
<name>A0A1R1Y221_9FUNG</name>
<comment type="caution">
    <text evidence="4">The sequence shown here is derived from an EMBL/GenBank/DDBJ whole genome shotgun (WGS) entry which is preliminary data.</text>
</comment>
<dbReference type="EMBL" id="LSSN01003018">
    <property type="protein sequence ID" value="OMJ14549.1"/>
    <property type="molecule type" value="Genomic_DNA"/>
</dbReference>
<feature type="region of interest" description="Disordered" evidence="1">
    <location>
        <begin position="25"/>
        <end position="111"/>
    </location>
</feature>
<reference evidence="4 5" key="1">
    <citation type="submission" date="2017-01" db="EMBL/GenBank/DDBJ databases">
        <authorList>
            <person name="Mah S.A."/>
            <person name="Swanson W.J."/>
            <person name="Moy G.W."/>
            <person name="Vacquier V.D."/>
        </authorList>
    </citation>
    <scope>NUCLEOTIDE SEQUENCE [LARGE SCALE GENOMIC DNA]</scope>
    <source>
        <strain evidence="4 5">GSMNP</strain>
    </source>
</reference>